<evidence type="ECO:0000256" key="2">
    <source>
        <dbReference type="ARBA" id="ARBA00005011"/>
    </source>
</evidence>
<dbReference type="InterPro" id="IPR050106">
    <property type="entry name" value="HistidinolP_aminotransfase"/>
</dbReference>
<dbReference type="SUPFAM" id="SSF53383">
    <property type="entry name" value="PLP-dependent transferases"/>
    <property type="match status" value="1"/>
</dbReference>
<keyword evidence="5 11" id="KW-0032">Aminotransferase</keyword>
<name>A0A6J4Q2R5_9ACTN</name>
<feature type="region of interest" description="Disordered" evidence="12">
    <location>
        <begin position="351"/>
        <end position="370"/>
    </location>
</feature>
<evidence type="ECO:0000313" key="14">
    <source>
        <dbReference type="EMBL" id="CAA9432487.1"/>
    </source>
</evidence>
<comment type="similarity">
    <text evidence="3 11">Belongs to the class-II pyridoxal-phosphate-dependent aminotransferase family. Histidinol-phosphate aminotransferase subfamily.</text>
</comment>
<comment type="cofactor">
    <cofactor evidence="1 11">
        <name>pyridoxal 5'-phosphate</name>
        <dbReference type="ChEBI" id="CHEBI:597326"/>
    </cofactor>
</comment>
<evidence type="ECO:0000256" key="12">
    <source>
        <dbReference type="SAM" id="MobiDB-lite"/>
    </source>
</evidence>
<dbReference type="InterPro" id="IPR005861">
    <property type="entry name" value="HisP_aminotrans"/>
</dbReference>
<dbReference type="InterPro" id="IPR015424">
    <property type="entry name" value="PyrdxlP-dep_Trfase"/>
</dbReference>
<dbReference type="EMBL" id="CADCVD010000028">
    <property type="protein sequence ID" value="CAA9432487.1"/>
    <property type="molecule type" value="Genomic_DNA"/>
</dbReference>
<keyword evidence="6 11" id="KW-0028">Amino-acid biosynthesis</keyword>
<dbReference type="GO" id="GO:0004400">
    <property type="term" value="F:histidinol-phosphate transaminase activity"/>
    <property type="evidence" value="ECO:0007669"/>
    <property type="project" value="UniProtKB-UniRule"/>
</dbReference>
<dbReference type="InterPro" id="IPR004839">
    <property type="entry name" value="Aminotransferase_I/II_large"/>
</dbReference>
<evidence type="ECO:0000256" key="8">
    <source>
        <dbReference type="ARBA" id="ARBA00022898"/>
    </source>
</evidence>
<feature type="modified residue" description="N6-(pyridoxal phosphate)lysine" evidence="11">
    <location>
        <position position="222"/>
    </location>
</feature>
<dbReference type="Pfam" id="PF00155">
    <property type="entry name" value="Aminotran_1_2"/>
    <property type="match status" value="1"/>
</dbReference>
<dbReference type="PANTHER" id="PTHR43643:SF6">
    <property type="entry name" value="HISTIDINOL-PHOSPHATE AMINOTRANSFERASE"/>
    <property type="match status" value="1"/>
</dbReference>
<evidence type="ECO:0000256" key="7">
    <source>
        <dbReference type="ARBA" id="ARBA00022679"/>
    </source>
</evidence>
<dbReference type="AlphaFoldDB" id="A0A6J4Q2R5"/>
<comment type="subunit">
    <text evidence="4 11">Homodimer.</text>
</comment>
<dbReference type="GO" id="GO:0030170">
    <property type="term" value="F:pyridoxal phosphate binding"/>
    <property type="evidence" value="ECO:0007669"/>
    <property type="project" value="InterPro"/>
</dbReference>
<evidence type="ECO:0000256" key="10">
    <source>
        <dbReference type="ARBA" id="ARBA00047481"/>
    </source>
</evidence>
<organism evidence="14">
    <name type="scientific">uncultured Rubrobacteraceae bacterium</name>
    <dbReference type="NCBI Taxonomy" id="349277"/>
    <lineage>
        <taxon>Bacteria</taxon>
        <taxon>Bacillati</taxon>
        <taxon>Actinomycetota</taxon>
        <taxon>Rubrobacteria</taxon>
        <taxon>Rubrobacterales</taxon>
        <taxon>Rubrobacteraceae</taxon>
        <taxon>environmental samples</taxon>
    </lineage>
</organism>
<dbReference type="InterPro" id="IPR015422">
    <property type="entry name" value="PyrdxlP-dep_Trfase_small"/>
</dbReference>
<dbReference type="InterPro" id="IPR015421">
    <property type="entry name" value="PyrdxlP-dep_Trfase_major"/>
</dbReference>
<dbReference type="HAMAP" id="MF_01023">
    <property type="entry name" value="HisC_aminotrans_2"/>
    <property type="match status" value="1"/>
</dbReference>
<protein>
    <recommendedName>
        <fullName evidence="11">Histidinol-phosphate aminotransferase</fullName>
        <ecNumber evidence="11">2.6.1.9</ecNumber>
    </recommendedName>
    <alternativeName>
        <fullName evidence="11">Imidazole acetol-phosphate transaminase</fullName>
    </alternativeName>
</protein>
<dbReference type="UniPathway" id="UPA00031">
    <property type="reaction ID" value="UER00012"/>
</dbReference>
<sequence length="370" mass="40709">MRFRSELDPLRPYIPPKSWRMAAEGTDEHRYAKLTSNELAFGPLPEAEAALAEVLPRANRYPDSHVTRLRQAVAEANAGTETRNVLVGNGSSEVLMNVLQLLPVGEVVYPWPSFSLYPMICAVLGMAARPVSLTEKHEIPAEALLSAVTGETRAVILCNPNNPSGTYLTLDEVASLASELPSEVLLILDEAYVEFVDDPAYRDSHVLALERENVITARTFSKAHGLAGLRVGYGIGSEKITEYAERVRFPVSVNLAAQVAATASMLAWDKVRERAEFVVRERNRLQEAFAGARLDFIPSQGNFIMVRFGADDFEKAGVLVREGTALEYPGWSRVTVGDSWENDRVIAALEDATSEAPRKAKPEARPQRTS</sequence>
<evidence type="ECO:0000256" key="6">
    <source>
        <dbReference type="ARBA" id="ARBA00022605"/>
    </source>
</evidence>
<comment type="catalytic activity">
    <reaction evidence="10 11">
        <text>L-histidinol phosphate + 2-oxoglutarate = 3-(imidazol-4-yl)-2-oxopropyl phosphate + L-glutamate</text>
        <dbReference type="Rhea" id="RHEA:23744"/>
        <dbReference type="ChEBI" id="CHEBI:16810"/>
        <dbReference type="ChEBI" id="CHEBI:29985"/>
        <dbReference type="ChEBI" id="CHEBI:57766"/>
        <dbReference type="ChEBI" id="CHEBI:57980"/>
        <dbReference type="EC" id="2.6.1.9"/>
    </reaction>
</comment>
<dbReference type="PANTHER" id="PTHR43643">
    <property type="entry name" value="HISTIDINOL-PHOSPHATE AMINOTRANSFERASE 2"/>
    <property type="match status" value="1"/>
</dbReference>
<proteinExistence type="inferred from homology"/>
<reference evidence="14" key="1">
    <citation type="submission" date="2020-02" db="EMBL/GenBank/DDBJ databases">
        <authorList>
            <person name="Meier V. D."/>
        </authorList>
    </citation>
    <scope>NUCLEOTIDE SEQUENCE</scope>
    <source>
        <strain evidence="14">AVDCRST_MAG37</strain>
    </source>
</reference>
<evidence type="ECO:0000256" key="1">
    <source>
        <dbReference type="ARBA" id="ARBA00001933"/>
    </source>
</evidence>
<accession>A0A6J4Q2R5</accession>
<feature type="domain" description="Aminotransferase class I/classII large" evidence="13">
    <location>
        <begin position="33"/>
        <end position="349"/>
    </location>
</feature>
<evidence type="ECO:0000256" key="9">
    <source>
        <dbReference type="ARBA" id="ARBA00023102"/>
    </source>
</evidence>
<dbReference type="EC" id="2.6.1.9" evidence="11"/>
<feature type="compositionally biased region" description="Basic and acidic residues" evidence="12">
    <location>
        <begin position="356"/>
        <end position="370"/>
    </location>
</feature>
<keyword evidence="8 11" id="KW-0663">Pyridoxal phosphate</keyword>
<gene>
    <name evidence="11" type="primary">hisC</name>
    <name evidence="14" type="ORF">AVDCRST_MAG37-729</name>
</gene>
<dbReference type="CDD" id="cd00609">
    <property type="entry name" value="AAT_like"/>
    <property type="match status" value="1"/>
</dbReference>
<dbReference type="Gene3D" id="3.90.1150.10">
    <property type="entry name" value="Aspartate Aminotransferase, domain 1"/>
    <property type="match status" value="1"/>
</dbReference>
<evidence type="ECO:0000256" key="11">
    <source>
        <dbReference type="HAMAP-Rule" id="MF_01023"/>
    </source>
</evidence>
<comment type="pathway">
    <text evidence="2 11">Amino-acid biosynthesis; L-histidine biosynthesis; L-histidine from 5-phospho-alpha-D-ribose 1-diphosphate: step 7/9.</text>
</comment>
<dbReference type="GO" id="GO:0000105">
    <property type="term" value="P:L-histidine biosynthetic process"/>
    <property type="evidence" value="ECO:0007669"/>
    <property type="project" value="UniProtKB-UniRule"/>
</dbReference>
<evidence type="ECO:0000256" key="4">
    <source>
        <dbReference type="ARBA" id="ARBA00011738"/>
    </source>
</evidence>
<evidence type="ECO:0000256" key="5">
    <source>
        <dbReference type="ARBA" id="ARBA00022576"/>
    </source>
</evidence>
<evidence type="ECO:0000259" key="13">
    <source>
        <dbReference type="Pfam" id="PF00155"/>
    </source>
</evidence>
<keyword evidence="9 11" id="KW-0368">Histidine biosynthesis</keyword>
<keyword evidence="7 11" id="KW-0808">Transferase</keyword>
<dbReference type="Gene3D" id="3.40.640.10">
    <property type="entry name" value="Type I PLP-dependent aspartate aminotransferase-like (Major domain)"/>
    <property type="match status" value="1"/>
</dbReference>
<evidence type="ECO:0000256" key="3">
    <source>
        <dbReference type="ARBA" id="ARBA00007970"/>
    </source>
</evidence>